<dbReference type="InterPro" id="IPR008775">
    <property type="entry name" value="Phytyl_CoA_dOase-like"/>
</dbReference>
<evidence type="ECO:0000313" key="2">
    <source>
        <dbReference type="Proteomes" id="UP000240418"/>
    </source>
</evidence>
<organism evidence="1 2">
    <name type="scientific">Shimia abyssi</name>
    <dbReference type="NCBI Taxonomy" id="1662395"/>
    <lineage>
        <taxon>Bacteria</taxon>
        <taxon>Pseudomonadati</taxon>
        <taxon>Pseudomonadota</taxon>
        <taxon>Alphaproteobacteria</taxon>
        <taxon>Rhodobacterales</taxon>
        <taxon>Roseobacteraceae</taxon>
    </lineage>
</organism>
<dbReference type="SUPFAM" id="SSF51197">
    <property type="entry name" value="Clavaminate synthase-like"/>
    <property type="match status" value="1"/>
</dbReference>
<dbReference type="GO" id="GO:0016706">
    <property type="term" value="F:2-oxoglutarate-dependent dioxygenase activity"/>
    <property type="evidence" value="ECO:0007669"/>
    <property type="project" value="UniProtKB-ARBA"/>
</dbReference>
<sequence length="268" mass="30362">MLTQEHIAAYQNDGVVRIKNAFSQEWLDEVRRSIEFGRANPGPMYLDYSKDTNPGTYCADMWIWRENAHMKNFIFNSPAAELAGEAMEASSVALVTDNWLVREAGAVNRAPWHHDNPYFDVSGEWCILWMGLEPVRQGEGVVFLKGSHKWGRKFMPLSFAGTGQKAALQEPYEPTPDFTENLADYDVLEFDLDPGDCLIFDSHTLHGAPNPVPPERSVNRLTMRFAHGNAAFEKRGSWTDAQTEYWQAHGMKEGEPIVGDLLPLVWSR</sequence>
<evidence type="ECO:0000313" key="1">
    <source>
        <dbReference type="EMBL" id="PSL21043.1"/>
    </source>
</evidence>
<accession>A0A2P8FH31</accession>
<dbReference type="PANTHER" id="PTHR20883:SF49">
    <property type="entry name" value="PHYTANOYL-COA DIOXYGENASE"/>
    <property type="match status" value="1"/>
</dbReference>
<dbReference type="EMBL" id="PYGJ01000002">
    <property type="protein sequence ID" value="PSL21043.1"/>
    <property type="molecule type" value="Genomic_DNA"/>
</dbReference>
<dbReference type="GO" id="GO:0005506">
    <property type="term" value="F:iron ion binding"/>
    <property type="evidence" value="ECO:0007669"/>
    <property type="project" value="UniProtKB-ARBA"/>
</dbReference>
<name>A0A2P8FH31_9RHOB</name>
<gene>
    <name evidence="1" type="ORF">CLV88_102163</name>
</gene>
<dbReference type="AlphaFoldDB" id="A0A2P8FH31"/>
<dbReference type="Pfam" id="PF05721">
    <property type="entry name" value="PhyH"/>
    <property type="match status" value="1"/>
</dbReference>
<reference evidence="1 2" key="1">
    <citation type="submission" date="2018-03" db="EMBL/GenBank/DDBJ databases">
        <title>Genomic Encyclopedia of Archaeal and Bacterial Type Strains, Phase II (KMG-II): from individual species to whole genera.</title>
        <authorList>
            <person name="Goeker M."/>
        </authorList>
    </citation>
    <scope>NUCLEOTIDE SEQUENCE [LARGE SCALE GENOMIC DNA]</scope>
    <source>
        <strain evidence="1 2">DSM 100673</strain>
    </source>
</reference>
<comment type="caution">
    <text evidence="1">The sequence shown here is derived from an EMBL/GenBank/DDBJ whole genome shotgun (WGS) entry which is preliminary data.</text>
</comment>
<dbReference type="Proteomes" id="UP000240418">
    <property type="component" value="Unassembled WGS sequence"/>
</dbReference>
<keyword evidence="1" id="KW-0560">Oxidoreductase</keyword>
<keyword evidence="2" id="KW-1185">Reference proteome</keyword>
<protein>
    <submittedName>
        <fullName evidence="1">Phytanoyl-CoA dioxygenase PhyH</fullName>
    </submittedName>
</protein>
<proteinExistence type="predicted"/>
<keyword evidence="1" id="KW-0223">Dioxygenase</keyword>
<dbReference type="Gene3D" id="2.60.120.620">
    <property type="entry name" value="q2cbj1_9rhob like domain"/>
    <property type="match status" value="1"/>
</dbReference>
<dbReference type="PANTHER" id="PTHR20883">
    <property type="entry name" value="PHYTANOYL-COA DIOXYGENASE DOMAIN CONTAINING 1"/>
    <property type="match status" value="1"/>
</dbReference>